<dbReference type="InterPro" id="IPR004843">
    <property type="entry name" value="Calcineurin-like_PHP"/>
</dbReference>
<dbReference type="InterPro" id="IPR029052">
    <property type="entry name" value="Metallo-depent_PP-like"/>
</dbReference>
<feature type="domain" description="Calcineurin-like phosphoesterase" evidence="1">
    <location>
        <begin position="3"/>
        <end position="139"/>
    </location>
</feature>
<dbReference type="PANTHER" id="PTHR11668:SF496">
    <property type="entry name" value="SERINE_THREONINE-PROTEIN PHOSPHATASE"/>
    <property type="match status" value="1"/>
</dbReference>
<dbReference type="Gene3D" id="3.60.21.10">
    <property type="match status" value="1"/>
</dbReference>
<feature type="non-terminal residue" evidence="2">
    <location>
        <position position="1"/>
    </location>
</feature>
<comment type="caution">
    <text evidence="2">The sequence shown here is derived from an EMBL/GenBank/DDBJ whole genome shotgun (WGS) entry which is preliminary data.</text>
</comment>
<dbReference type="GO" id="GO:0016787">
    <property type="term" value="F:hydrolase activity"/>
    <property type="evidence" value="ECO:0007669"/>
    <property type="project" value="InterPro"/>
</dbReference>
<evidence type="ECO:0000313" key="3">
    <source>
        <dbReference type="Proteomes" id="UP000230178"/>
    </source>
</evidence>
<gene>
    <name evidence="2" type="ORF">CO146_00265</name>
</gene>
<dbReference type="Proteomes" id="UP000230178">
    <property type="component" value="Unassembled WGS sequence"/>
</dbReference>
<dbReference type="InterPro" id="IPR050341">
    <property type="entry name" value="PP1_catalytic_subunit"/>
</dbReference>
<evidence type="ECO:0000259" key="1">
    <source>
        <dbReference type="Pfam" id="PF00149"/>
    </source>
</evidence>
<accession>A0A2M7Z439</accession>
<dbReference type="AlphaFoldDB" id="A0A2M7Z439"/>
<dbReference type="PANTHER" id="PTHR11668">
    <property type="entry name" value="SERINE/THREONINE PROTEIN PHOSPHATASE"/>
    <property type="match status" value="1"/>
</dbReference>
<dbReference type="Pfam" id="PF00149">
    <property type="entry name" value="Metallophos"/>
    <property type="match status" value="1"/>
</dbReference>
<proteinExistence type="predicted"/>
<reference evidence="3" key="1">
    <citation type="submission" date="2017-09" db="EMBL/GenBank/DDBJ databases">
        <title>Depth-based differentiation of microbial function through sediment-hosted aquifers and enrichment of novel symbionts in the deep terrestrial subsurface.</title>
        <authorList>
            <person name="Probst A.J."/>
            <person name="Ladd B."/>
            <person name="Jarett J.K."/>
            <person name="Geller-Mcgrath D.E."/>
            <person name="Sieber C.M.K."/>
            <person name="Emerson J.B."/>
            <person name="Anantharaman K."/>
            <person name="Thomas B.C."/>
            <person name="Malmstrom R."/>
            <person name="Stieglmeier M."/>
            <person name="Klingl A."/>
            <person name="Woyke T."/>
            <person name="Ryan C.M."/>
            <person name="Banfield J.F."/>
        </authorList>
    </citation>
    <scope>NUCLEOTIDE SEQUENCE [LARGE SCALE GENOMIC DNA]</scope>
</reference>
<evidence type="ECO:0000313" key="2">
    <source>
        <dbReference type="EMBL" id="PJA83904.1"/>
    </source>
</evidence>
<dbReference type="SUPFAM" id="SSF56300">
    <property type="entry name" value="Metallo-dependent phosphatases"/>
    <property type="match status" value="1"/>
</dbReference>
<name>A0A2M7Z439_9BACT</name>
<dbReference type="EMBL" id="PFVS01000007">
    <property type="protein sequence ID" value="PJA83904.1"/>
    <property type="molecule type" value="Genomic_DNA"/>
</dbReference>
<protein>
    <recommendedName>
        <fullName evidence="1">Calcineurin-like phosphoesterase domain-containing protein</fullName>
    </recommendedName>
</protein>
<organism evidence="2 3">
    <name type="scientific">Candidatus Nealsonbacteria bacterium CG_4_9_14_3_um_filter_37_29</name>
    <dbReference type="NCBI Taxonomy" id="1974696"/>
    <lineage>
        <taxon>Bacteria</taxon>
        <taxon>Candidatus Nealsoniibacteriota</taxon>
    </lineage>
</organism>
<dbReference type="CDD" id="cd00144">
    <property type="entry name" value="MPP_PPP_family"/>
    <property type="match status" value="1"/>
</dbReference>
<sequence>LDFLLKTKIKYPNQIYLLQGNHEGHRILKFYPAEFWESLGGKEYEKYCSIVENFPLTVVTKDIIALHGVLPEVKNLKEINKIKLGGEKWRQITWGDFSDEPGEYLGIDPFTGRPQFGRDYFLKMMDRFGKKVLIRSHQPTSPLFMFDNRCLTIFTSSAYTRERTIAIYDFKKPINTAKDLEIVKI</sequence>